<sequence>MLRLSNQNAFRYLRLGLRIHKLIVIIPKYHPSDLPPMLTVDQRHKYRICSRRRRRTIMASWSAIFPLVFKMSSLTVYTPRWLADFLSRTTITISHPHPEYDIRKEAGDASLLPSQRTVFGYEAC</sequence>
<keyword evidence="1" id="KW-0812">Transmembrane</keyword>
<keyword evidence="1" id="KW-1133">Transmembrane helix</keyword>
<accession>A0AAV4X0B4</accession>
<comment type="caution">
    <text evidence="2">The sequence shown here is derived from an EMBL/GenBank/DDBJ whole genome shotgun (WGS) entry which is preliminary data.</text>
</comment>
<dbReference type="Proteomes" id="UP001054945">
    <property type="component" value="Unassembled WGS sequence"/>
</dbReference>
<protein>
    <submittedName>
        <fullName evidence="2">Uncharacterized protein</fullName>
    </submittedName>
</protein>
<gene>
    <name evidence="2" type="ORF">CEXT_431021</name>
</gene>
<evidence type="ECO:0000256" key="1">
    <source>
        <dbReference type="SAM" id="Phobius"/>
    </source>
</evidence>
<feature type="transmembrane region" description="Helical" evidence="1">
    <location>
        <begin position="57"/>
        <end position="77"/>
    </location>
</feature>
<keyword evidence="1" id="KW-0472">Membrane</keyword>
<proteinExistence type="predicted"/>
<keyword evidence="3" id="KW-1185">Reference proteome</keyword>
<evidence type="ECO:0000313" key="3">
    <source>
        <dbReference type="Proteomes" id="UP001054945"/>
    </source>
</evidence>
<name>A0AAV4X0B4_CAEEX</name>
<reference evidence="2 3" key="1">
    <citation type="submission" date="2021-06" db="EMBL/GenBank/DDBJ databases">
        <title>Caerostris extrusa draft genome.</title>
        <authorList>
            <person name="Kono N."/>
            <person name="Arakawa K."/>
        </authorList>
    </citation>
    <scope>NUCLEOTIDE SEQUENCE [LARGE SCALE GENOMIC DNA]</scope>
</reference>
<dbReference type="EMBL" id="BPLR01016914">
    <property type="protein sequence ID" value="GIY87259.1"/>
    <property type="molecule type" value="Genomic_DNA"/>
</dbReference>
<evidence type="ECO:0000313" key="2">
    <source>
        <dbReference type="EMBL" id="GIY87259.1"/>
    </source>
</evidence>
<organism evidence="2 3">
    <name type="scientific">Caerostris extrusa</name>
    <name type="common">Bark spider</name>
    <name type="synonym">Caerostris bankana</name>
    <dbReference type="NCBI Taxonomy" id="172846"/>
    <lineage>
        <taxon>Eukaryota</taxon>
        <taxon>Metazoa</taxon>
        <taxon>Ecdysozoa</taxon>
        <taxon>Arthropoda</taxon>
        <taxon>Chelicerata</taxon>
        <taxon>Arachnida</taxon>
        <taxon>Araneae</taxon>
        <taxon>Araneomorphae</taxon>
        <taxon>Entelegynae</taxon>
        <taxon>Araneoidea</taxon>
        <taxon>Araneidae</taxon>
        <taxon>Caerostris</taxon>
    </lineage>
</organism>
<dbReference type="AlphaFoldDB" id="A0AAV4X0B4"/>